<dbReference type="PANTHER" id="PTHR34724">
    <property type="entry name" value="OS12G0596101 PROTEIN"/>
    <property type="match status" value="1"/>
</dbReference>
<feature type="region of interest" description="Disordered" evidence="1">
    <location>
        <begin position="48"/>
        <end position="88"/>
    </location>
</feature>
<evidence type="ECO:0000313" key="2">
    <source>
        <dbReference type="EMBL" id="GJJ76674.1"/>
    </source>
</evidence>
<sequence>MCHRVICPDCGKYTWEGCGLHIAQALRGLSLEQICSCDDDVDSEHTLSISSRKNGLSTPVPATTTAGADKWTCNKDKDPSAACQEPPSPVEYKLSKISSAKAAESAFRREQQAEALEELRRAKREKEQALKDSNKNALEKLMQGLAQATKAT</sequence>
<dbReference type="Proteomes" id="UP000827284">
    <property type="component" value="Unassembled WGS sequence"/>
</dbReference>
<dbReference type="AlphaFoldDB" id="A0A9P3LZW0"/>
<name>A0A9P3LZW0_9FUNG</name>
<dbReference type="PANTHER" id="PTHR34724:SF2">
    <property type="entry name" value="OS12G0596101 PROTEIN"/>
    <property type="match status" value="1"/>
</dbReference>
<reference evidence="2" key="2">
    <citation type="journal article" date="2022" name="Microbiol. Resour. Announc.">
        <title>Whole-Genome Sequence of Entomortierella parvispora E1425, a Mucoromycotan Fungus Associated with Burkholderiaceae-Related Endosymbiotic Bacteria.</title>
        <authorList>
            <person name="Herlambang A."/>
            <person name="Guo Y."/>
            <person name="Takashima Y."/>
            <person name="Narisawa K."/>
            <person name="Ohta H."/>
            <person name="Nishizawa T."/>
        </authorList>
    </citation>
    <scope>NUCLEOTIDE SEQUENCE</scope>
    <source>
        <strain evidence="2">E1425</strain>
    </source>
</reference>
<evidence type="ECO:0000313" key="3">
    <source>
        <dbReference type="Proteomes" id="UP000827284"/>
    </source>
</evidence>
<reference evidence="2" key="1">
    <citation type="submission" date="2021-11" db="EMBL/GenBank/DDBJ databases">
        <authorList>
            <person name="Herlambang A."/>
            <person name="Guo Y."/>
            <person name="Takashima Y."/>
            <person name="Nishizawa T."/>
        </authorList>
    </citation>
    <scope>NUCLEOTIDE SEQUENCE</scope>
    <source>
        <strain evidence="2">E1425</strain>
    </source>
</reference>
<dbReference type="OrthoDB" id="88410at2759"/>
<gene>
    <name evidence="2" type="ORF">EMPS_09033</name>
</gene>
<proteinExistence type="predicted"/>
<organism evidence="2 3">
    <name type="scientific">Entomortierella parvispora</name>
    <dbReference type="NCBI Taxonomy" id="205924"/>
    <lineage>
        <taxon>Eukaryota</taxon>
        <taxon>Fungi</taxon>
        <taxon>Fungi incertae sedis</taxon>
        <taxon>Mucoromycota</taxon>
        <taxon>Mortierellomycotina</taxon>
        <taxon>Mortierellomycetes</taxon>
        <taxon>Mortierellales</taxon>
        <taxon>Mortierellaceae</taxon>
        <taxon>Entomortierella</taxon>
    </lineage>
</organism>
<evidence type="ECO:0000256" key="1">
    <source>
        <dbReference type="SAM" id="MobiDB-lite"/>
    </source>
</evidence>
<protein>
    <submittedName>
        <fullName evidence="2">Uncharacterized protein</fullName>
    </submittedName>
</protein>
<feature type="compositionally biased region" description="Basic and acidic residues" evidence="1">
    <location>
        <begin position="122"/>
        <end position="138"/>
    </location>
</feature>
<keyword evidence="3" id="KW-1185">Reference proteome</keyword>
<comment type="caution">
    <text evidence="2">The sequence shown here is derived from an EMBL/GenBank/DDBJ whole genome shotgun (WGS) entry which is preliminary data.</text>
</comment>
<dbReference type="EMBL" id="BQFW01000012">
    <property type="protein sequence ID" value="GJJ76674.1"/>
    <property type="molecule type" value="Genomic_DNA"/>
</dbReference>
<accession>A0A9P3LZW0</accession>
<feature type="compositionally biased region" description="Polar residues" evidence="1">
    <location>
        <begin position="48"/>
        <end position="66"/>
    </location>
</feature>
<feature type="region of interest" description="Disordered" evidence="1">
    <location>
        <begin position="122"/>
        <end position="152"/>
    </location>
</feature>